<feature type="chain" id="PRO_5012448267" evidence="5">
    <location>
        <begin position="21"/>
        <end position="107"/>
    </location>
</feature>
<proteinExistence type="predicted"/>
<dbReference type="AlphaFoldDB" id="A0A286GAB0"/>
<dbReference type="InterPro" id="IPR009056">
    <property type="entry name" value="Cyt_c-like_dom"/>
</dbReference>
<gene>
    <name evidence="7" type="ORF">SAMN05421508_102172</name>
</gene>
<name>A0A286GAB0_9PROT</name>
<keyword evidence="2 4" id="KW-0479">Metal-binding</keyword>
<dbReference type="SUPFAM" id="SSF46626">
    <property type="entry name" value="Cytochrome c"/>
    <property type="match status" value="1"/>
</dbReference>
<evidence type="ECO:0000256" key="4">
    <source>
        <dbReference type="PROSITE-ProRule" id="PRU00433"/>
    </source>
</evidence>
<dbReference type="Gene3D" id="1.10.760.10">
    <property type="entry name" value="Cytochrome c-like domain"/>
    <property type="match status" value="1"/>
</dbReference>
<evidence type="ECO:0000256" key="2">
    <source>
        <dbReference type="ARBA" id="ARBA00022723"/>
    </source>
</evidence>
<dbReference type="GO" id="GO:0020037">
    <property type="term" value="F:heme binding"/>
    <property type="evidence" value="ECO:0007669"/>
    <property type="project" value="InterPro"/>
</dbReference>
<sequence>MREAVAAALVALALAAPAAASDPLSPERRAELREFLTQDCGSCHGLTRKGGLGSPLTPDALAGRSDADLALTIRDGVPGTPMPPWAPLLSDAEIAALVEMLRQGDDR</sequence>
<evidence type="ECO:0000256" key="3">
    <source>
        <dbReference type="ARBA" id="ARBA00023004"/>
    </source>
</evidence>
<dbReference type="PROSITE" id="PS51007">
    <property type="entry name" value="CYTC"/>
    <property type="match status" value="1"/>
</dbReference>
<dbReference type="EMBL" id="OCNJ01000002">
    <property type="protein sequence ID" value="SOD91914.1"/>
    <property type="molecule type" value="Genomic_DNA"/>
</dbReference>
<evidence type="ECO:0000313" key="8">
    <source>
        <dbReference type="Proteomes" id="UP000219621"/>
    </source>
</evidence>
<keyword evidence="8" id="KW-1185">Reference proteome</keyword>
<reference evidence="7 8" key="1">
    <citation type="submission" date="2017-09" db="EMBL/GenBank/DDBJ databases">
        <authorList>
            <person name="Ehlers B."/>
            <person name="Leendertz F.H."/>
        </authorList>
    </citation>
    <scope>NUCLEOTIDE SEQUENCE [LARGE SCALE GENOMIC DNA]</scope>
    <source>
        <strain evidence="7 8">USBA 140</strain>
    </source>
</reference>
<dbReference type="GO" id="GO:0046872">
    <property type="term" value="F:metal ion binding"/>
    <property type="evidence" value="ECO:0007669"/>
    <property type="project" value="UniProtKB-KW"/>
</dbReference>
<keyword evidence="3 4" id="KW-0408">Iron</keyword>
<evidence type="ECO:0000259" key="6">
    <source>
        <dbReference type="PROSITE" id="PS51007"/>
    </source>
</evidence>
<evidence type="ECO:0000256" key="1">
    <source>
        <dbReference type="ARBA" id="ARBA00022617"/>
    </source>
</evidence>
<dbReference type="Pfam" id="PF13442">
    <property type="entry name" value="Cytochrome_CBB3"/>
    <property type="match status" value="1"/>
</dbReference>
<evidence type="ECO:0000256" key="5">
    <source>
        <dbReference type="SAM" id="SignalP"/>
    </source>
</evidence>
<evidence type="ECO:0000313" key="7">
    <source>
        <dbReference type="EMBL" id="SOD91914.1"/>
    </source>
</evidence>
<keyword evidence="1 4" id="KW-0349">Heme</keyword>
<organism evidence="7 8">
    <name type="scientific">Caenispirillum bisanense</name>
    <dbReference type="NCBI Taxonomy" id="414052"/>
    <lineage>
        <taxon>Bacteria</taxon>
        <taxon>Pseudomonadati</taxon>
        <taxon>Pseudomonadota</taxon>
        <taxon>Alphaproteobacteria</taxon>
        <taxon>Rhodospirillales</taxon>
        <taxon>Novispirillaceae</taxon>
        <taxon>Caenispirillum</taxon>
    </lineage>
</organism>
<accession>A0A286GAB0</accession>
<keyword evidence="5" id="KW-0732">Signal</keyword>
<dbReference type="Proteomes" id="UP000219621">
    <property type="component" value="Unassembled WGS sequence"/>
</dbReference>
<feature type="domain" description="Cytochrome c" evidence="6">
    <location>
        <begin position="27"/>
        <end position="105"/>
    </location>
</feature>
<dbReference type="RefSeq" id="WP_176525038.1">
    <property type="nucleotide sequence ID" value="NZ_OCNJ01000002.1"/>
</dbReference>
<dbReference type="InterPro" id="IPR036909">
    <property type="entry name" value="Cyt_c-like_dom_sf"/>
</dbReference>
<feature type="signal peptide" evidence="5">
    <location>
        <begin position="1"/>
        <end position="20"/>
    </location>
</feature>
<protein>
    <submittedName>
        <fullName evidence="7">Cytochrome c55X</fullName>
    </submittedName>
</protein>
<dbReference type="GO" id="GO:0009055">
    <property type="term" value="F:electron transfer activity"/>
    <property type="evidence" value="ECO:0007669"/>
    <property type="project" value="InterPro"/>
</dbReference>